<accession>A0AAT9GLC4</accession>
<dbReference type="AlphaFoldDB" id="A0AAT9GLC4"/>
<dbReference type="EMBL" id="AP029612">
    <property type="protein sequence ID" value="BFG71312.1"/>
    <property type="molecule type" value="Genomic_DNA"/>
</dbReference>
<reference evidence="1" key="1">
    <citation type="submission" date="2024-02" db="EMBL/GenBank/DDBJ databases">
        <title>Sediminibacterium planktonica sp. nov. and Sediminibacterium longus sp. nov., isolated from surface lake and river water.</title>
        <authorList>
            <person name="Watanabe K."/>
            <person name="Takemine S."/>
            <person name="Ishii Y."/>
            <person name="Ogata Y."/>
            <person name="Shindo C."/>
            <person name="Suda W."/>
        </authorList>
    </citation>
    <scope>NUCLEOTIDE SEQUENCE</scope>
    <source>
        <strain evidence="1">KACHI17</strain>
    </source>
</reference>
<evidence type="ECO:0000313" key="1">
    <source>
        <dbReference type="EMBL" id="BFG71312.1"/>
    </source>
</evidence>
<name>A0AAT9GLC4_9BACT</name>
<dbReference type="InterPro" id="IPR014127">
    <property type="entry name" value="CHP02757"/>
</dbReference>
<proteinExistence type="predicted"/>
<dbReference type="Pfam" id="PF09674">
    <property type="entry name" value="DUF2400"/>
    <property type="match status" value="1"/>
</dbReference>
<sequence>MKIDSTKSLKEFFDSKVQQYNQTSFIKDDPICVPHSFTKKQDIEIAGFFAAVFAWGNRTTIIQKSFELMQLMDHAPHEFCIHHQEKDLKKLIHFKHRTFNATDLLYFVSFLKHHYRQYDSLESAFILTKEKEMEARLTFFHQYFFSLEDAPVRTKKHIATPYKGSSCKRLNMFLRWMVRKDKSGVDFGIWQKIKPSELICPIDLHVARVAKRFQLLDRKQMDWQAAVELTDYLKTLDPKDPVKYDFALFGLGVMEKY</sequence>
<protein>
    <submittedName>
        <fullName evidence="1">TIGR02757 family protein</fullName>
    </submittedName>
</protein>
<gene>
    <name evidence="1" type="ORF">KACHI17_21930</name>
</gene>
<dbReference type="NCBIfam" id="TIGR02757">
    <property type="entry name" value="TIGR02757 family protein"/>
    <property type="match status" value="1"/>
</dbReference>
<dbReference type="RefSeq" id="WP_353548946.1">
    <property type="nucleotide sequence ID" value="NZ_AP029612.1"/>
</dbReference>
<organism evidence="1">
    <name type="scientific">Sediminibacterium sp. KACHI17</name>
    <dbReference type="NCBI Taxonomy" id="1751071"/>
    <lineage>
        <taxon>Bacteria</taxon>
        <taxon>Pseudomonadati</taxon>
        <taxon>Bacteroidota</taxon>
        <taxon>Chitinophagia</taxon>
        <taxon>Chitinophagales</taxon>
        <taxon>Chitinophagaceae</taxon>
        <taxon>Sediminibacterium</taxon>
    </lineage>
</organism>